<evidence type="ECO:0000313" key="1">
    <source>
        <dbReference type="EMBL" id="AHJ98360.1"/>
    </source>
</evidence>
<evidence type="ECO:0000313" key="2">
    <source>
        <dbReference type="Proteomes" id="UP000019423"/>
    </source>
</evidence>
<organism evidence="1 2">
    <name type="scientific">Hymenobacter swuensis DY53</name>
    <dbReference type="NCBI Taxonomy" id="1227739"/>
    <lineage>
        <taxon>Bacteria</taxon>
        <taxon>Pseudomonadati</taxon>
        <taxon>Bacteroidota</taxon>
        <taxon>Cytophagia</taxon>
        <taxon>Cytophagales</taxon>
        <taxon>Hymenobacteraceae</taxon>
        <taxon>Hymenobacter</taxon>
    </lineage>
</organism>
<dbReference type="HOGENOM" id="CLU_3026157_0_0_10"/>
<sequence>MLLAEQAGSTTQTGRPQDIIQTVVMTPDNVFCLLIPSFSAESSQNAYFLQHILFF</sequence>
<proteinExistence type="predicted"/>
<reference evidence="1 2" key="1">
    <citation type="submission" date="2014-01" db="EMBL/GenBank/DDBJ databases">
        <title>Complete genome sequence of ionizing-radiation resistance bacterium Hymenobacter swuensis DY53.</title>
        <authorList>
            <person name="Jung J.-H."/>
            <person name="Jeong S.-W."/>
            <person name="Joe M.-H."/>
            <person name="Cho y.-j."/>
            <person name="Kim M.-K."/>
            <person name="Lim S.-Y."/>
        </authorList>
    </citation>
    <scope>NUCLEOTIDE SEQUENCE [LARGE SCALE GENOMIC DNA]</scope>
    <source>
        <strain evidence="1 2">DY53</strain>
    </source>
</reference>
<name>W8F9H2_9BACT</name>
<dbReference type="AlphaFoldDB" id="W8F9H2"/>
<protein>
    <submittedName>
        <fullName evidence="1">Uncharacterized protein</fullName>
    </submittedName>
</protein>
<dbReference type="STRING" id="1227739.Hsw_2765"/>
<dbReference type="KEGG" id="hsw:Hsw_2765"/>
<gene>
    <name evidence="1" type="ORF">Hsw_2765</name>
</gene>
<accession>W8F9H2</accession>
<dbReference type="Proteomes" id="UP000019423">
    <property type="component" value="Chromosome"/>
</dbReference>
<dbReference type="EMBL" id="CP007145">
    <property type="protein sequence ID" value="AHJ98360.1"/>
    <property type="molecule type" value="Genomic_DNA"/>
</dbReference>
<keyword evidence="2" id="KW-1185">Reference proteome</keyword>